<gene>
    <name evidence="6" type="ORF">EI16_01645</name>
</gene>
<dbReference type="GO" id="GO:0009253">
    <property type="term" value="P:peptidoglycan catabolic process"/>
    <property type="evidence" value="ECO:0007669"/>
    <property type="project" value="InterPro"/>
</dbReference>
<feature type="domain" description="LysM" evidence="5">
    <location>
        <begin position="465"/>
        <end position="509"/>
    </location>
</feature>
<dbReference type="InterPro" id="IPR036779">
    <property type="entry name" value="LysM_dom_sf"/>
</dbReference>
<dbReference type="InterPro" id="IPR002508">
    <property type="entry name" value="MurNAc-LAA_cat"/>
</dbReference>
<dbReference type="Gene3D" id="3.10.350.10">
    <property type="entry name" value="LysM domain"/>
    <property type="match status" value="1"/>
</dbReference>
<dbReference type="CDD" id="cd00118">
    <property type="entry name" value="LysM"/>
    <property type="match status" value="1"/>
</dbReference>
<evidence type="ECO:0000313" key="7">
    <source>
        <dbReference type="Proteomes" id="UP000027341"/>
    </source>
</evidence>
<dbReference type="SMART" id="SM00257">
    <property type="entry name" value="LysM"/>
    <property type="match status" value="1"/>
</dbReference>
<sequence>MTRKMQSHGKSSFIAMLIMFLALVYTSNAMAAATLSKIRVGQTNEKTRIVFDIKHNHSFKIRKLENPSRIVVDFYKAKNDVSFKQMKFLDPRLGSIRLYDKKSKVRVVLDLRKDYEYNYFTLGKNKSGAERVVVDVTKTLAKKAVVKAKSVKKPEVKQVAKAKPVAKPAKPVKVAVKKEVVKAKPAVAKPKVQSAENKKQFKPKAKDIAEEQNTQNVMNAGSSVFDPRNKDLIVAIDPGHGGKDTGAIGVHGIYEKNVVLAMAKKLKKYIDDQPGMHAVLTRDRDVFIPLAKRVRLAHKMNADIFISIHADSFPDRSARGGSVYVLSTRGASSVMARILAKSENASLNDIKLKGRDSDVAFVLSDLSREANIRASRKLARTVLGSMGRSVKLHKHSVQAANFAVLKSIDMPSMLIETAFVSNPSEARKLTNNHFQDQMARSIAMGVTKFVRNNGDEPRWGEKLYLHYRVQRGDTLSEIAANYKISTRELKRINKIKKADQLYVGRRLRIPVSDSVVASL</sequence>
<dbReference type="InterPro" id="IPR018392">
    <property type="entry name" value="LysM"/>
</dbReference>
<dbReference type="EC" id="3.5.1.28" evidence="2"/>
<dbReference type="GO" id="GO:0030288">
    <property type="term" value="C:outer membrane-bounded periplasmic space"/>
    <property type="evidence" value="ECO:0007669"/>
    <property type="project" value="TreeGrafter"/>
</dbReference>
<reference evidence="6 7" key="1">
    <citation type="submission" date="2014-04" db="EMBL/GenBank/DDBJ databases">
        <title>Draft genome sequence of Hydrogenovibrio marinus MH-110, a model organism for aerobic H2 metabolism.</title>
        <authorList>
            <person name="Cha H.J."/>
            <person name="Jo B.H."/>
            <person name="Hwang B.H."/>
        </authorList>
    </citation>
    <scope>NUCLEOTIDE SEQUENCE [LARGE SCALE GENOMIC DNA]</scope>
    <source>
        <strain evidence="6 7">MH-110</strain>
    </source>
</reference>
<dbReference type="PROSITE" id="PS51782">
    <property type="entry name" value="LYSM"/>
    <property type="match status" value="1"/>
</dbReference>
<dbReference type="InterPro" id="IPR050695">
    <property type="entry name" value="N-acetylmuramoyl_amidase_3"/>
</dbReference>
<evidence type="ECO:0000256" key="2">
    <source>
        <dbReference type="ARBA" id="ARBA00011901"/>
    </source>
</evidence>
<name>A0A066ZY38_HYDMR</name>
<evidence type="ECO:0000256" key="3">
    <source>
        <dbReference type="ARBA" id="ARBA00022801"/>
    </source>
</evidence>
<evidence type="ECO:0000259" key="5">
    <source>
        <dbReference type="PROSITE" id="PS51782"/>
    </source>
</evidence>
<dbReference type="PANTHER" id="PTHR30404:SF0">
    <property type="entry name" value="N-ACETYLMURAMOYL-L-ALANINE AMIDASE AMIC"/>
    <property type="match status" value="1"/>
</dbReference>
<dbReference type="SUPFAM" id="SSF54106">
    <property type="entry name" value="LysM domain"/>
    <property type="match status" value="1"/>
</dbReference>
<feature type="chain" id="PRO_5001636053" description="N-acetylmuramoyl-L-alanine amidase" evidence="4">
    <location>
        <begin position="32"/>
        <end position="519"/>
    </location>
</feature>
<feature type="signal peptide" evidence="4">
    <location>
        <begin position="1"/>
        <end position="31"/>
    </location>
</feature>
<keyword evidence="4" id="KW-0732">Signal</keyword>
<protein>
    <recommendedName>
        <fullName evidence="2">N-acetylmuramoyl-L-alanine amidase</fullName>
        <ecNumber evidence="2">3.5.1.28</ecNumber>
    </recommendedName>
</protein>
<dbReference type="Pfam" id="PF11741">
    <property type="entry name" value="AMIN"/>
    <property type="match status" value="1"/>
</dbReference>
<dbReference type="Gene3D" id="3.40.630.40">
    <property type="entry name" value="Zn-dependent exopeptidases"/>
    <property type="match status" value="1"/>
</dbReference>
<dbReference type="STRING" id="28885.EI16_01645"/>
<evidence type="ECO:0000313" key="6">
    <source>
        <dbReference type="EMBL" id="KDN95040.1"/>
    </source>
</evidence>
<dbReference type="PANTHER" id="PTHR30404">
    <property type="entry name" value="N-ACETYLMURAMOYL-L-ALANINE AMIDASE"/>
    <property type="match status" value="1"/>
</dbReference>
<dbReference type="SUPFAM" id="SSF53187">
    <property type="entry name" value="Zn-dependent exopeptidases"/>
    <property type="match status" value="1"/>
</dbReference>
<dbReference type="EMBL" id="JMIU01000001">
    <property type="protein sequence ID" value="KDN95040.1"/>
    <property type="molecule type" value="Genomic_DNA"/>
</dbReference>
<keyword evidence="7" id="KW-1185">Reference proteome</keyword>
<dbReference type="SMART" id="SM00646">
    <property type="entry name" value="Ami_3"/>
    <property type="match status" value="1"/>
</dbReference>
<dbReference type="CDD" id="cd02696">
    <property type="entry name" value="MurNAc-LAA"/>
    <property type="match status" value="1"/>
</dbReference>
<dbReference type="RefSeq" id="WP_029908755.1">
    <property type="nucleotide sequence ID" value="NZ_JMIU01000001.1"/>
</dbReference>
<evidence type="ECO:0000256" key="4">
    <source>
        <dbReference type="SAM" id="SignalP"/>
    </source>
</evidence>
<evidence type="ECO:0000256" key="1">
    <source>
        <dbReference type="ARBA" id="ARBA00001561"/>
    </source>
</evidence>
<dbReference type="Pfam" id="PF01520">
    <property type="entry name" value="Amidase_3"/>
    <property type="match status" value="1"/>
</dbReference>
<dbReference type="InterPro" id="IPR021731">
    <property type="entry name" value="AMIN_dom"/>
</dbReference>
<organism evidence="6 7">
    <name type="scientific">Hydrogenovibrio marinus</name>
    <dbReference type="NCBI Taxonomy" id="28885"/>
    <lineage>
        <taxon>Bacteria</taxon>
        <taxon>Pseudomonadati</taxon>
        <taxon>Pseudomonadota</taxon>
        <taxon>Gammaproteobacteria</taxon>
        <taxon>Thiotrichales</taxon>
        <taxon>Piscirickettsiaceae</taxon>
        <taxon>Hydrogenovibrio</taxon>
    </lineage>
</organism>
<proteinExistence type="predicted"/>
<dbReference type="Pfam" id="PF01476">
    <property type="entry name" value="LysM"/>
    <property type="match status" value="1"/>
</dbReference>
<dbReference type="Proteomes" id="UP000027341">
    <property type="component" value="Unassembled WGS sequence"/>
</dbReference>
<keyword evidence="3" id="KW-0378">Hydrolase</keyword>
<dbReference type="FunFam" id="3.40.630.40:FF:000005">
    <property type="entry name" value="N-acetylmuramoyl-L-alanine amidase (AmiA)"/>
    <property type="match status" value="1"/>
</dbReference>
<accession>A0A066ZY38</accession>
<comment type="caution">
    <text evidence="6">The sequence shown here is derived from an EMBL/GenBank/DDBJ whole genome shotgun (WGS) entry which is preliminary data.</text>
</comment>
<dbReference type="Gene3D" id="2.60.40.3500">
    <property type="match status" value="1"/>
</dbReference>
<dbReference type="AlphaFoldDB" id="A0A066ZY38"/>
<dbReference type="GO" id="GO:0008745">
    <property type="term" value="F:N-acetylmuramoyl-L-alanine amidase activity"/>
    <property type="evidence" value="ECO:0007669"/>
    <property type="project" value="UniProtKB-EC"/>
</dbReference>
<comment type="catalytic activity">
    <reaction evidence="1">
        <text>Hydrolyzes the link between N-acetylmuramoyl residues and L-amino acid residues in certain cell-wall glycopeptides.</text>
        <dbReference type="EC" id="3.5.1.28"/>
    </reaction>
</comment>